<evidence type="ECO:0000259" key="1">
    <source>
        <dbReference type="Pfam" id="PF00296"/>
    </source>
</evidence>
<protein>
    <submittedName>
        <fullName evidence="3">LLM class F420-dependent oxidoreductase</fullName>
    </submittedName>
</protein>
<dbReference type="InterPro" id="IPR050564">
    <property type="entry name" value="F420-G6PD/mer"/>
</dbReference>
<proteinExistence type="predicted"/>
<feature type="domain" description="Luciferase-like" evidence="1">
    <location>
        <begin position="17"/>
        <end position="280"/>
    </location>
</feature>
<organism evidence="3 4">
    <name type="scientific">Mycobacterium kiyosense</name>
    <dbReference type="NCBI Taxonomy" id="2871094"/>
    <lineage>
        <taxon>Bacteria</taxon>
        <taxon>Bacillati</taxon>
        <taxon>Actinomycetota</taxon>
        <taxon>Actinomycetes</taxon>
        <taxon>Mycobacteriales</taxon>
        <taxon>Mycobacteriaceae</taxon>
        <taxon>Mycobacterium</taxon>
    </lineage>
</organism>
<dbReference type="RefSeq" id="WP_236977232.1">
    <property type="nucleotide sequence ID" value="NZ_BRXE01000001.1"/>
</dbReference>
<reference evidence="3" key="1">
    <citation type="submission" date="2022-08" db="EMBL/GenBank/DDBJ databases">
        <title>Mycobacterium kiyosense sp. nov., scotochromogenic slow-glowing species isolated from respiratory specimens.</title>
        <authorList>
            <person name="Fukano H."/>
            <person name="Kazumi Y."/>
            <person name="Sakagami N."/>
            <person name="Ato M."/>
            <person name="Mitarai S."/>
            <person name="Hoshino Y."/>
        </authorList>
    </citation>
    <scope>NUCLEOTIDE SEQUENCE</scope>
    <source>
        <strain evidence="3">1413</strain>
        <strain evidence="2">SRL2020-028</strain>
    </source>
</reference>
<dbReference type="InterPro" id="IPR036661">
    <property type="entry name" value="Luciferase-like_sf"/>
</dbReference>
<name>A0A9P3Q0P7_9MYCO</name>
<dbReference type="InterPro" id="IPR019921">
    <property type="entry name" value="Lucif-like_OxRdtase_Rv2161c"/>
</dbReference>
<evidence type="ECO:0000313" key="2">
    <source>
        <dbReference type="EMBL" id="GLB80912.1"/>
    </source>
</evidence>
<comment type="caution">
    <text evidence="3">The sequence shown here is derived from an EMBL/GenBank/DDBJ whole genome shotgun (WGS) entry which is preliminary data.</text>
</comment>
<evidence type="ECO:0000313" key="3">
    <source>
        <dbReference type="EMBL" id="GLD28716.1"/>
    </source>
</evidence>
<dbReference type="EMBL" id="BRXE01000001">
    <property type="protein sequence ID" value="GLB80912.1"/>
    <property type="molecule type" value="Genomic_DNA"/>
</dbReference>
<dbReference type="Proteomes" id="UP001165663">
    <property type="component" value="Unassembled WGS sequence"/>
</dbReference>
<dbReference type="InterPro" id="IPR011251">
    <property type="entry name" value="Luciferase-like_dom"/>
</dbReference>
<dbReference type="PANTHER" id="PTHR43244">
    <property type="match status" value="1"/>
</dbReference>
<dbReference type="NCBIfam" id="TIGR03619">
    <property type="entry name" value="F420_Rv2161c"/>
    <property type="match status" value="1"/>
</dbReference>
<keyword evidence="4" id="KW-1185">Reference proteome</keyword>
<dbReference type="Pfam" id="PF00296">
    <property type="entry name" value="Bac_luciferase"/>
    <property type="match status" value="1"/>
</dbReference>
<sequence>MKVGLFYGNIAYGSRDMMAALAAAVEQNGIESVWTEEHPAVPKQMTLPDNLDADMTGEQSGDTPLHEIPFPDPMVWLSQFSALTTTVKLGTGVLVLPLHNPVLLARAAATLDDLSGRRLILGVGLGWLKEEYEACGVTFTSRAARLEEYIGALRAAWRPDASFIGKTVRFEGIGGGPKPPDGHIPIHIGASMSKGARRAGRLADGFFPLPFESSTVAMIAMRATLTGEEPDWTGYRLPDGVAALIQECHAGAIEAGRRPEDIALTVTGPPSLDAAKQAADLGVTRYLVTPPAFELSAVPTAFGRLADDFVGPLS</sequence>
<dbReference type="PANTHER" id="PTHR43244:SF2">
    <property type="entry name" value="CONSERVED HYPOTHETICAL ALANINE AND PROLINE-RICH PROTEIN"/>
    <property type="match status" value="1"/>
</dbReference>
<evidence type="ECO:0000313" key="4">
    <source>
        <dbReference type="Proteomes" id="UP001064782"/>
    </source>
</evidence>
<dbReference type="SUPFAM" id="SSF51679">
    <property type="entry name" value="Bacterial luciferase-like"/>
    <property type="match status" value="1"/>
</dbReference>
<dbReference type="EMBL" id="BRZI01000002">
    <property type="protein sequence ID" value="GLD28716.1"/>
    <property type="molecule type" value="Genomic_DNA"/>
</dbReference>
<dbReference type="Proteomes" id="UP001064782">
    <property type="component" value="Unassembled WGS sequence"/>
</dbReference>
<dbReference type="Gene3D" id="3.20.20.30">
    <property type="entry name" value="Luciferase-like domain"/>
    <property type="match status" value="1"/>
</dbReference>
<dbReference type="GO" id="GO:0016705">
    <property type="term" value="F:oxidoreductase activity, acting on paired donors, with incorporation or reduction of molecular oxygen"/>
    <property type="evidence" value="ECO:0007669"/>
    <property type="project" value="InterPro"/>
</dbReference>
<dbReference type="GeneID" id="83627245"/>
<dbReference type="AlphaFoldDB" id="A0A9P3Q0P7"/>
<gene>
    <name evidence="3" type="ORF">Mkiyose1413_05990</name>
    <name evidence="2" type="ORF">SRL2020028_01680</name>
</gene>
<accession>A0A9P3Q0P7</accession>